<keyword evidence="1" id="KW-1185">Reference proteome</keyword>
<proteinExistence type="predicted"/>
<dbReference type="OrthoDB" id="5874983at2759"/>
<dbReference type="AlphaFoldDB" id="A0A7I4Z4T5"/>
<dbReference type="Proteomes" id="UP000025227">
    <property type="component" value="Unplaced"/>
</dbReference>
<reference evidence="2" key="1">
    <citation type="submission" date="2020-12" db="UniProtKB">
        <authorList>
            <consortium name="WormBaseParasite"/>
        </authorList>
    </citation>
    <scope>IDENTIFICATION</scope>
    <source>
        <strain evidence="2">MHco3</strain>
    </source>
</reference>
<evidence type="ECO:0000313" key="2">
    <source>
        <dbReference type="WBParaSite" id="HCON_00192220-00001"/>
    </source>
</evidence>
<name>A0A7I4Z4T5_HAECO</name>
<dbReference type="WBParaSite" id="HCON_00192220-00001">
    <property type="protein sequence ID" value="HCON_00192220-00001"/>
    <property type="gene ID" value="HCON_00192220"/>
</dbReference>
<evidence type="ECO:0000313" key="1">
    <source>
        <dbReference type="Proteomes" id="UP000025227"/>
    </source>
</evidence>
<accession>A0A7I4Z4T5</accession>
<protein>
    <submittedName>
        <fullName evidence="2">Uncharacterized protein</fullName>
    </submittedName>
</protein>
<sequence length="66" mass="7559">MLVERSGMPSCREDFEAEVDLQKILLQDISARALQDSESQQSESYAPLLSKRCRWKLCGTGRMQHT</sequence>
<organism evidence="1 2">
    <name type="scientific">Haemonchus contortus</name>
    <name type="common">Barber pole worm</name>
    <dbReference type="NCBI Taxonomy" id="6289"/>
    <lineage>
        <taxon>Eukaryota</taxon>
        <taxon>Metazoa</taxon>
        <taxon>Ecdysozoa</taxon>
        <taxon>Nematoda</taxon>
        <taxon>Chromadorea</taxon>
        <taxon>Rhabditida</taxon>
        <taxon>Rhabditina</taxon>
        <taxon>Rhabditomorpha</taxon>
        <taxon>Strongyloidea</taxon>
        <taxon>Trichostrongylidae</taxon>
        <taxon>Haemonchus</taxon>
    </lineage>
</organism>